<name>A0A074Z570_OPIVI</name>
<gene>
    <name evidence="1" type="ORF">T265_09633</name>
</gene>
<organism evidence="1 2">
    <name type="scientific">Opisthorchis viverrini</name>
    <name type="common">Southeast Asian liver fluke</name>
    <dbReference type="NCBI Taxonomy" id="6198"/>
    <lineage>
        <taxon>Eukaryota</taxon>
        <taxon>Metazoa</taxon>
        <taxon>Spiralia</taxon>
        <taxon>Lophotrochozoa</taxon>
        <taxon>Platyhelminthes</taxon>
        <taxon>Trematoda</taxon>
        <taxon>Digenea</taxon>
        <taxon>Opisthorchiida</taxon>
        <taxon>Opisthorchiata</taxon>
        <taxon>Opisthorchiidae</taxon>
        <taxon>Opisthorchis</taxon>
    </lineage>
</organism>
<keyword evidence="2" id="KW-1185">Reference proteome</keyword>
<dbReference type="OrthoDB" id="10071251at2759"/>
<dbReference type="AlphaFoldDB" id="A0A074Z570"/>
<dbReference type="RefSeq" id="XP_009174027.1">
    <property type="nucleotide sequence ID" value="XM_009175763.1"/>
</dbReference>
<dbReference type="CTD" id="20323801"/>
<proteinExistence type="predicted"/>
<accession>A0A074Z570</accession>
<dbReference type="EMBL" id="KL596911">
    <property type="protein sequence ID" value="KER22208.1"/>
    <property type="molecule type" value="Genomic_DNA"/>
</dbReference>
<dbReference type="Proteomes" id="UP000054324">
    <property type="component" value="Unassembled WGS sequence"/>
</dbReference>
<dbReference type="KEGG" id="ovi:T265_09633"/>
<evidence type="ECO:0000313" key="1">
    <source>
        <dbReference type="EMBL" id="KER22208.1"/>
    </source>
</evidence>
<sequence length="122" mass="13412">MIEAELTTEAVESAASAFQSVHNVHGSDGLSLGVLSVGDGVTDDVLQEHLEDTAGLLVDQTGLRFTPPQRARRRMAGLVIPWMLSGRTLRWHFAPPFPSPLPPLPRPDMMMGCYNQDRNETM</sequence>
<dbReference type="GeneID" id="20323801"/>
<reference evidence="1 2" key="1">
    <citation type="submission" date="2013-11" db="EMBL/GenBank/DDBJ databases">
        <title>Opisthorchis viverrini - life in the bile duct.</title>
        <authorList>
            <person name="Young N.D."/>
            <person name="Nagarajan N."/>
            <person name="Lin S.J."/>
            <person name="Korhonen P.K."/>
            <person name="Jex A.R."/>
            <person name="Hall R.S."/>
            <person name="Safavi-Hemami H."/>
            <person name="Kaewkong W."/>
            <person name="Bertrand D."/>
            <person name="Gao S."/>
            <person name="Seet Q."/>
            <person name="Wongkham S."/>
            <person name="Teh B.T."/>
            <person name="Wongkham C."/>
            <person name="Intapan P.M."/>
            <person name="Maleewong W."/>
            <person name="Yang X."/>
            <person name="Hu M."/>
            <person name="Wang Z."/>
            <person name="Hofmann A."/>
            <person name="Sternberg P.W."/>
            <person name="Tan P."/>
            <person name="Wang J."/>
            <person name="Gasser R.B."/>
        </authorList>
    </citation>
    <scope>NUCLEOTIDE SEQUENCE [LARGE SCALE GENOMIC DNA]</scope>
</reference>
<evidence type="ECO:0000313" key="2">
    <source>
        <dbReference type="Proteomes" id="UP000054324"/>
    </source>
</evidence>
<protein>
    <submittedName>
        <fullName evidence="1">Uncharacterized protein</fullName>
    </submittedName>
</protein>